<evidence type="ECO:0000313" key="2">
    <source>
        <dbReference type="Proteomes" id="UP000000787"/>
    </source>
</evidence>
<dbReference type="EMBL" id="CP000875">
    <property type="protein sequence ID" value="ABX05796.1"/>
    <property type="molecule type" value="Genomic_DNA"/>
</dbReference>
<dbReference type="HOGENOM" id="CLU_1608595_0_0_0"/>
<dbReference type="Proteomes" id="UP000000787">
    <property type="component" value="Chromosome"/>
</dbReference>
<evidence type="ECO:0000313" key="1">
    <source>
        <dbReference type="EMBL" id="ABX05796.1"/>
    </source>
</evidence>
<accession>A9B603</accession>
<dbReference type="KEGG" id="hau:Haur_3159"/>
<dbReference type="AlphaFoldDB" id="A9B603"/>
<proteinExistence type="predicted"/>
<sequence>MATTLEHYDQAGLELEGQIFYEPNWYLLRVAAEAHASLLYLVETANIACKPAARPHISVIKGEAPNRNQADWGVAFVGETVRFRYVPVLQAENGLHLWIDCHSPGLCTIREHFGLPTLRRNDGAYLVNFHLTLGRRKKAVTPQLRPQLRLSPQSHIDLETGMQHL</sequence>
<dbReference type="InParanoid" id="A9B603"/>
<keyword evidence="2" id="KW-1185">Reference proteome</keyword>
<gene>
    <name evidence="1" type="ordered locus">Haur_3159</name>
</gene>
<name>A9B603_HERA2</name>
<reference evidence="1 2" key="1">
    <citation type="journal article" date="2011" name="Stand. Genomic Sci.">
        <title>Complete genome sequence of the filamentous gliding predatory bacterium Herpetosiphon aurantiacus type strain (114-95(T)).</title>
        <authorList>
            <person name="Kiss H."/>
            <person name="Nett M."/>
            <person name="Domin N."/>
            <person name="Martin K."/>
            <person name="Maresca J.A."/>
            <person name="Copeland A."/>
            <person name="Lapidus A."/>
            <person name="Lucas S."/>
            <person name="Berry K.W."/>
            <person name="Glavina Del Rio T."/>
            <person name="Dalin E."/>
            <person name="Tice H."/>
            <person name="Pitluck S."/>
            <person name="Richardson P."/>
            <person name="Bruce D."/>
            <person name="Goodwin L."/>
            <person name="Han C."/>
            <person name="Detter J.C."/>
            <person name="Schmutz J."/>
            <person name="Brettin T."/>
            <person name="Land M."/>
            <person name="Hauser L."/>
            <person name="Kyrpides N.C."/>
            <person name="Ivanova N."/>
            <person name="Goker M."/>
            <person name="Woyke T."/>
            <person name="Klenk H.P."/>
            <person name="Bryant D.A."/>
        </authorList>
    </citation>
    <scope>NUCLEOTIDE SEQUENCE [LARGE SCALE GENOMIC DNA]</scope>
    <source>
        <strain evidence="2">ATCC 23779 / DSM 785 / 114-95</strain>
    </source>
</reference>
<dbReference type="BioCyc" id="HAUR316274:GHYA-3191-MONOMER"/>
<protein>
    <submittedName>
        <fullName evidence="1">Uncharacterized protein</fullName>
    </submittedName>
</protein>
<organism evidence="1 2">
    <name type="scientific">Herpetosiphon aurantiacus (strain ATCC 23779 / DSM 785 / 114-95)</name>
    <dbReference type="NCBI Taxonomy" id="316274"/>
    <lineage>
        <taxon>Bacteria</taxon>
        <taxon>Bacillati</taxon>
        <taxon>Chloroflexota</taxon>
        <taxon>Chloroflexia</taxon>
        <taxon>Herpetosiphonales</taxon>
        <taxon>Herpetosiphonaceae</taxon>
        <taxon>Herpetosiphon</taxon>
    </lineage>
</organism>